<comment type="caution">
    <text evidence="1">The sequence shown here is derived from an EMBL/GenBank/DDBJ whole genome shotgun (WGS) entry which is preliminary data.</text>
</comment>
<gene>
    <name evidence="1" type="ORF">B296_00042408</name>
</gene>
<dbReference type="EMBL" id="AMZH03019029">
    <property type="protein sequence ID" value="RRT40884.1"/>
    <property type="molecule type" value="Genomic_DNA"/>
</dbReference>
<accession>A0A426XN45</accession>
<name>A0A426XN45_ENSVE</name>
<evidence type="ECO:0000313" key="1">
    <source>
        <dbReference type="EMBL" id="RRT40884.1"/>
    </source>
</evidence>
<reference evidence="1 2" key="1">
    <citation type="journal article" date="2014" name="Agronomy (Basel)">
        <title>A Draft Genome Sequence for Ensete ventricosum, the Drought-Tolerant Tree Against Hunger.</title>
        <authorList>
            <person name="Harrison J."/>
            <person name="Moore K.A."/>
            <person name="Paszkiewicz K."/>
            <person name="Jones T."/>
            <person name="Grant M."/>
            <person name="Ambacheew D."/>
            <person name="Muzemil S."/>
            <person name="Studholme D.J."/>
        </authorList>
    </citation>
    <scope>NUCLEOTIDE SEQUENCE [LARGE SCALE GENOMIC DNA]</scope>
</reference>
<dbReference type="AlphaFoldDB" id="A0A426XN45"/>
<proteinExistence type="predicted"/>
<protein>
    <submittedName>
        <fullName evidence="1">Uncharacterized protein</fullName>
    </submittedName>
</protein>
<evidence type="ECO:0000313" key="2">
    <source>
        <dbReference type="Proteomes" id="UP000287651"/>
    </source>
</evidence>
<sequence>MARGAAAESGTSRIAALIPIDDSEEEVHEVTEEEPQPTDCMMHALVGYANSQTMKVGGLLKQQPITILTETGSTNDFINSKVVARMTLDIKDCSRFDVKVADD</sequence>
<organism evidence="1 2">
    <name type="scientific">Ensete ventricosum</name>
    <name type="common">Abyssinian banana</name>
    <name type="synonym">Musa ensete</name>
    <dbReference type="NCBI Taxonomy" id="4639"/>
    <lineage>
        <taxon>Eukaryota</taxon>
        <taxon>Viridiplantae</taxon>
        <taxon>Streptophyta</taxon>
        <taxon>Embryophyta</taxon>
        <taxon>Tracheophyta</taxon>
        <taxon>Spermatophyta</taxon>
        <taxon>Magnoliopsida</taxon>
        <taxon>Liliopsida</taxon>
        <taxon>Zingiberales</taxon>
        <taxon>Musaceae</taxon>
        <taxon>Ensete</taxon>
    </lineage>
</organism>
<dbReference type="Proteomes" id="UP000287651">
    <property type="component" value="Unassembled WGS sequence"/>
</dbReference>